<comment type="caution">
    <text evidence="3">The sequence shown here is derived from an EMBL/GenBank/DDBJ whole genome shotgun (WGS) entry which is preliminary data.</text>
</comment>
<feature type="region of interest" description="Disordered" evidence="1">
    <location>
        <begin position="111"/>
        <end position="160"/>
    </location>
</feature>
<evidence type="ECO:0000256" key="2">
    <source>
        <dbReference type="SAM" id="Phobius"/>
    </source>
</evidence>
<organism evidence="3 4">
    <name type="scientific">Staphylotrichum longicolle</name>
    <dbReference type="NCBI Taxonomy" id="669026"/>
    <lineage>
        <taxon>Eukaryota</taxon>
        <taxon>Fungi</taxon>
        <taxon>Dikarya</taxon>
        <taxon>Ascomycota</taxon>
        <taxon>Pezizomycotina</taxon>
        <taxon>Sordariomycetes</taxon>
        <taxon>Sordariomycetidae</taxon>
        <taxon>Sordariales</taxon>
        <taxon>Chaetomiaceae</taxon>
        <taxon>Staphylotrichum</taxon>
    </lineage>
</organism>
<name>A0AAD4I331_9PEZI</name>
<keyword evidence="2" id="KW-0812">Transmembrane</keyword>
<accession>A0AAD4I331</accession>
<proteinExistence type="predicted"/>
<keyword evidence="4" id="KW-1185">Reference proteome</keyword>
<dbReference type="EMBL" id="JAHCVI010000001">
    <property type="protein sequence ID" value="KAG7293792.1"/>
    <property type="molecule type" value="Genomic_DNA"/>
</dbReference>
<keyword evidence="2" id="KW-1133">Transmembrane helix</keyword>
<protein>
    <submittedName>
        <fullName evidence="3">Uncharacterized protein</fullName>
    </submittedName>
</protein>
<feature type="transmembrane region" description="Helical" evidence="2">
    <location>
        <begin position="26"/>
        <end position="49"/>
    </location>
</feature>
<evidence type="ECO:0000313" key="3">
    <source>
        <dbReference type="EMBL" id="KAG7293792.1"/>
    </source>
</evidence>
<dbReference type="Proteomes" id="UP001197093">
    <property type="component" value="Unassembled WGS sequence"/>
</dbReference>
<reference evidence="3" key="1">
    <citation type="submission" date="2023-02" db="EMBL/GenBank/DDBJ databases">
        <authorList>
            <person name="Palmer J.M."/>
        </authorList>
    </citation>
    <scope>NUCLEOTIDE SEQUENCE</scope>
    <source>
        <strain evidence="3">FW57</strain>
    </source>
</reference>
<feature type="compositionally biased region" description="Basic and acidic residues" evidence="1">
    <location>
        <begin position="198"/>
        <end position="212"/>
    </location>
</feature>
<keyword evidence="2" id="KW-0472">Membrane</keyword>
<evidence type="ECO:0000256" key="1">
    <source>
        <dbReference type="SAM" id="MobiDB-lite"/>
    </source>
</evidence>
<gene>
    <name evidence="3" type="ORF">NEMBOFW57_003849</name>
</gene>
<feature type="compositionally biased region" description="Acidic residues" evidence="1">
    <location>
        <begin position="129"/>
        <end position="142"/>
    </location>
</feature>
<evidence type="ECO:0000313" key="4">
    <source>
        <dbReference type="Proteomes" id="UP001197093"/>
    </source>
</evidence>
<feature type="region of interest" description="Disordered" evidence="1">
    <location>
        <begin position="192"/>
        <end position="212"/>
    </location>
</feature>
<sequence length="266" mass="29184">MTPPSQATEVSAPDVQQTVGWSTMEVVMVSVFGWIVAFVLLLASVVGIATSRRRVSEMAANLDHVTAELGVQQDRASSLQRTLNIRDAFIELNFVKGPEGHLAAAFGTAPNPDRVSHRGEIDNDPFVVGDDDESSDDDEESEWSMRVNKDGESPRSPTPVAAVRRRLSEIKMVTLQLRRIPTQDDDLARLGTTVAEGGRPRRDDKAPPEADLQKTVKTVKKEGTVKDHYPCDVAQGVFSDSQIDRYWMDNTIEAPTDVPSLAKGTQ</sequence>
<dbReference type="AlphaFoldDB" id="A0AAD4I331"/>